<evidence type="ECO:0000256" key="8">
    <source>
        <dbReference type="ARBA" id="ARBA00023012"/>
    </source>
</evidence>
<feature type="domain" description="Histidine kinase/HSP90-like ATPase" evidence="10">
    <location>
        <begin position="465"/>
        <end position="549"/>
    </location>
</feature>
<dbReference type="Proteomes" id="UP001500503">
    <property type="component" value="Unassembled WGS sequence"/>
</dbReference>
<feature type="domain" description="Signal transduction histidine kinase subgroup 3 dimerisation and phosphoacceptor" evidence="11">
    <location>
        <begin position="368"/>
        <end position="430"/>
    </location>
</feature>
<sequence>MTVQAALVAAVLVPAVAEGGLWVRHPLTTVVNLLVSAGAIGAGALLAGDAEQRVTGYVLIASGVTRPLEWADEWASGPGPLYAQVFEYLPITLTAWALLRYPAPSLGRHRRRFMVVMAVWVLGLPAIEACVARPAWVGIPHATPATWWPNLWPDRRLYDVLEYTLAVGCALLALGFLAFMLRGLRVGGRHDRTVRLPVATAGILAAAASGAVVVITSLAGRHEEVFAIEGMAELGVPLAFLVSFAQRRLTRLSSLMTVFDTRYPTTHLLRELLRHNLRDPGLDLLVWSEADRGYLTVDGEPADVAASSRDRRTIPVHGRGGRRLALLVVDAGVAGEGDLAGAAVAISKLALENLMLSRRLLTADYDARQLIVADLHDGAQKDLCALRVALSKIEQAGPGQVPALVETADRLVAGALRELRDLAHGVYPHTLTHAGLAAAIEETADGLGLIVHLTVPENRLPATVEKTVYFFVSEALTNAHKYAGTIHVQVDVRRSGGVIVAEVEDDGVGGADGEGPGLARLRDRIEAYGGRLHVRSPRGAGTHVIARIPCV</sequence>
<dbReference type="Pfam" id="PF02518">
    <property type="entry name" value="HATPase_c"/>
    <property type="match status" value="1"/>
</dbReference>
<keyword evidence="3" id="KW-0597">Phosphoprotein</keyword>
<dbReference type="CDD" id="cd16917">
    <property type="entry name" value="HATPase_UhpB-NarQ-NarX-like"/>
    <property type="match status" value="1"/>
</dbReference>
<dbReference type="SUPFAM" id="SSF55874">
    <property type="entry name" value="ATPase domain of HSP90 chaperone/DNA topoisomerase II/histidine kinase"/>
    <property type="match status" value="1"/>
</dbReference>
<feature type="transmembrane region" description="Helical" evidence="9">
    <location>
        <begin position="196"/>
        <end position="219"/>
    </location>
</feature>
<dbReference type="InterPro" id="IPR036890">
    <property type="entry name" value="HATPase_C_sf"/>
</dbReference>
<evidence type="ECO:0000256" key="5">
    <source>
        <dbReference type="ARBA" id="ARBA00022741"/>
    </source>
</evidence>
<dbReference type="EC" id="2.7.13.3" evidence="2"/>
<keyword evidence="7" id="KW-0067">ATP-binding</keyword>
<protein>
    <recommendedName>
        <fullName evidence="2">histidine kinase</fullName>
        <ecNumber evidence="2">2.7.13.3</ecNumber>
    </recommendedName>
</protein>
<dbReference type="PANTHER" id="PTHR24421">
    <property type="entry name" value="NITRATE/NITRITE SENSOR PROTEIN NARX-RELATED"/>
    <property type="match status" value="1"/>
</dbReference>
<dbReference type="Pfam" id="PF07730">
    <property type="entry name" value="HisKA_3"/>
    <property type="match status" value="1"/>
</dbReference>
<reference evidence="13" key="1">
    <citation type="journal article" date="2019" name="Int. J. Syst. Evol. Microbiol.">
        <title>The Global Catalogue of Microorganisms (GCM) 10K type strain sequencing project: providing services to taxonomists for standard genome sequencing and annotation.</title>
        <authorList>
            <consortium name="The Broad Institute Genomics Platform"/>
            <consortium name="The Broad Institute Genome Sequencing Center for Infectious Disease"/>
            <person name="Wu L."/>
            <person name="Ma J."/>
        </authorList>
    </citation>
    <scope>NUCLEOTIDE SEQUENCE [LARGE SCALE GENOMIC DNA]</scope>
    <source>
        <strain evidence="13">JCM 17933</strain>
    </source>
</reference>
<dbReference type="RefSeq" id="WP_345463593.1">
    <property type="nucleotide sequence ID" value="NZ_BAABHF010000019.1"/>
</dbReference>
<feature type="transmembrane region" description="Helical" evidence="9">
    <location>
        <begin position="113"/>
        <end position="136"/>
    </location>
</feature>
<evidence type="ECO:0000256" key="3">
    <source>
        <dbReference type="ARBA" id="ARBA00022553"/>
    </source>
</evidence>
<keyword evidence="8" id="KW-0902">Two-component regulatory system</keyword>
<comment type="catalytic activity">
    <reaction evidence="1">
        <text>ATP + protein L-histidine = ADP + protein N-phospho-L-histidine.</text>
        <dbReference type="EC" id="2.7.13.3"/>
    </reaction>
</comment>
<gene>
    <name evidence="12" type="ORF">GCM10023191_030700</name>
</gene>
<accession>A0ABP8PUK8</accession>
<feature type="transmembrane region" description="Helical" evidence="9">
    <location>
        <begin position="163"/>
        <end position="184"/>
    </location>
</feature>
<keyword evidence="6" id="KW-0418">Kinase</keyword>
<dbReference type="InterPro" id="IPR050482">
    <property type="entry name" value="Sensor_HK_TwoCompSys"/>
</dbReference>
<keyword evidence="5" id="KW-0547">Nucleotide-binding</keyword>
<dbReference type="Gene3D" id="3.30.565.10">
    <property type="entry name" value="Histidine kinase-like ATPase, C-terminal domain"/>
    <property type="match status" value="1"/>
</dbReference>
<evidence type="ECO:0000259" key="11">
    <source>
        <dbReference type="Pfam" id="PF07730"/>
    </source>
</evidence>
<evidence type="ECO:0000313" key="13">
    <source>
        <dbReference type="Proteomes" id="UP001500503"/>
    </source>
</evidence>
<dbReference type="InterPro" id="IPR003594">
    <property type="entry name" value="HATPase_dom"/>
</dbReference>
<evidence type="ECO:0000256" key="9">
    <source>
        <dbReference type="SAM" id="Phobius"/>
    </source>
</evidence>
<dbReference type="EMBL" id="BAABHF010000019">
    <property type="protein sequence ID" value="GAA4493363.1"/>
    <property type="molecule type" value="Genomic_DNA"/>
</dbReference>
<name>A0ABP8PUK8_9ACTN</name>
<evidence type="ECO:0000256" key="1">
    <source>
        <dbReference type="ARBA" id="ARBA00000085"/>
    </source>
</evidence>
<keyword evidence="4" id="KW-0808">Transferase</keyword>
<proteinExistence type="predicted"/>
<dbReference type="PANTHER" id="PTHR24421:SF10">
    <property type="entry name" value="NITRATE_NITRITE SENSOR PROTEIN NARQ"/>
    <property type="match status" value="1"/>
</dbReference>
<evidence type="ECO:0000256" key="2">
    <source>
        <dbReference type="ARBA" id="ARBA00012438"/>
    </source>
</evidence>
<evidence type="ECO:0000256" key="4">
    <source>
        <dbReference type="ARBA" id="ARBA00022679"/>
    </source>
</evidence>
<feature type="transmembrane region" description="Helical" evidence="9">
    <location>
        <begin position="27"/>
        <end position="47"/>
    </location>
</feature>
<keyword evidence="13" id="KW-1185">Reference proteome</keyword>
<dbReference type="InterPro" id="IPR011712">
    <property type="entry name" value="Sig_transdc_His_kin_sub3_dim/P"/>
</dbReference>
<comment type="caution">
    <text evidence="12">The sequence shown here is derived from an EMBL/GenBank/DDBJ whole genome shotgun (WGS) entry which is preliminary data.</text>
</comment>
<evidence type="ECO:0000256" key="7">
    <source>
        <dbReference type="ARBA" id="ARBA00022840"/>
    </source>
</evidence>
<evidence type="ECO:0000256" key="6">
    <source>
        <dbReference type="ARBA" id="ARBA00022777"/>
    </source>
</evidence>
<evidence type="ECO:0000313" key="12">
    <source>
        <dbReference type="EMBL" id="GAA4493363.1"/>
    </source>
</evidence>
<evidence type="ECO:0000259" key="10">
    <source>
        <dbReference type="Pfam" id="PF02518"/>
    </source>
</evidence>
<organism evidence="12 13">
    <name type="scientific">Actinoallomurus oryzae</name>
    <dbReference type="NCBI Taxonomy" id="502180"/>
    <lineage>
        <taxon>Bacteria</taxon>
        <taxon>Bacillati</taxon>
        <taxon>Actinomycetota</taxon>
        <taxon>Actinomycetes</taxon>
        <taxon>Streptosporangiales</taxon>
        <taxon>Thermomonosporaceae</taxon>
        <taxon>Actinoallomurus</taxon>
    </lineage>
</organism>
<keyword evidence="9" id="KW-1133">Transmembrane helix</keyword>
<keyword evidence="9" id="KW-0472">Membrane</keyword>
<keyword evidence="9" id="KW-0812">Transmembrane</keyword>